<dbReference type="Proteomes" id="UP000838748">
    <property type="component" value="Unassembled WGS sequence"/>
</dbReference>
<proteinExistence type="predicted"/>
<keyword evidence="3" id="KW-1185">Reference proteome</keyword>
<dbReference type="EMBL" id="CAKLDM010000001">
    <property type="protein sequence ID" value="CAH0537567.1"/>
    <property type="molecule type" value="Genomic_DNA"/>
</dbReference>
<sequence>MNKVVIFILMYLSTGLSFAKDLIVGVENINYAPIYSIQNGQYTGYARELLERFAKDYNHELTYRPLPVVRLFHDLVNKKVDLKFPDNPYWGSDIKGEQSISYSTSALKYTDGVLVPAKQVGKSKINRLGMVRGFTPYALLDQINAGVIKIKEFNSIDGLLKSMAHRDDLDGAYFNVDVAVYAMKSLGIPSNTIVYDASIPHIDSDYLLSSASHPDVIKQFDEFLVKNKAWIKELKGKYGLAAN</sequence>
<dbReference type="InterPro" id="IPR001638">
    <property type="entry name" value="Solute-binding_3/MltF_N"/>
</dbReference>
<dbReference type="Gene3D" id="3.40.190.10">
    <property type="entry name" value="Periplasmic binding protein-like II"/>
    <property type="match status" value="1"/>
</dbReference>
<gene>
    <name evidence="2" type="ORF">VMF7928_01176</name>
</gene>
<dbReference type="RefSeq" id="WP_237360529.1">
    <property type="nucleotide sequence ID" value="NZ_CAKLDM010000001.1"/>
</dbReference>
<reference evidence="2" key="1">
    <citation type="submission" date="2021-11" db="EMBL/GenBank/DDBJ databases">
        <authorList>
            <person name="Rodrigo-Torres L."/>
            <person name="Arahal R. D."/>
            <person name="Lucena T."/>
        </authorList>
    </citation>
    <scope>NUCLEOTIDE SEQUENCE</scope>
    <source>
        <strain evidence="2">CECT 7928</strain>
    </source>
</reference>
<evidence type="ECO:0000313" key="2">
    <source>
        <dbReference type="EMBL" id="CAH0537567.1"/>
    </source>
</evidence>
<name>A0ABM9A1M6_9VIBR</name>
<feature type="domain" description="Solute-binding protein family 3/N-terminal" evidence="1">
    <location>
        <begin position="21"/>
        <end position="242"/>
    </location>
</feature>
<protein>
    <recommendedName>
        <fullName evidence="1">Solute-binding protein family 3/N-terminal domain-containing protein</fullName>
    </recommendedName>
</protein>
<dbReference type="SUPFAM" id="SSF53850">
    <property type="entry name" value="Periplasmic binding protein-like II"/>
    <property type="match status" value="1"/>
</dbReference>
<evidence type="ECO:0000313" key="3">
    <source>
        <dbReference type="Proteomes" id="UP000838748"/>
    </source>
</evidence>
<dbReference type="SMART" id="SM00062">
    <property type="entry name" value="PBPb"/>
    <property type="match status" value="1"/>
</dbReference>
<organism evidence="2 3">
    <name type="scientific">Vibrio marisflavi CECT 7928</name>
    <dbReference type="NCBI Taxonomy" id="634439"/>
    <lineage>
        <taxon>Bacteria</taxon>
        <taxon>Pseudomonadati</taxon>
        <taxon>Pseudomonadota</taxon>
        <taxon>Gammaproteobacteria</taxon>
        <taxon>Vibrionales</taxon>
        <taxon>Vibrionaceae</taxon>
        <taxon>Vibrio</taxon>
    </lineage>
</organism>
<evidence type="ECO:0000259" key="1">
    <source>
        <dbReference type="SMART" id="SM00062"/>
    </source>
</evidence>
<accession>A0ABM9A1M6</accession>
<comment type="caution">
    <text evidence="2">The sequence shown here is derived from an EMBL/GenBank/DDBJ whole genome shotgun (WGS) entry which is preliminary data.</text>
</comment>